<evidence type="ECO:0000313" key="3">
    <source>
        <dbReference type="EnsemblPlants" id="ONIVA02G20680.1"/>
    </source>
</evidence>
<evidence type="ECO:0000256" key="1">
    <source>
        <dbReference type="SAM" id="MobiDB-lite"/>
    </source>
</evidence>
<accession>A0A0E0G7J3</accession>
<feature type="compositionally biased region" description="Basic residues" evidence="1">
    <location>
        <begin position="56"/>
        <end position="65"/>
    </location>
</feature>
<proteinExistence type="predicted"/>
<keyword evidence="2" id="KW-1133">Transmembrane helix</keyword>
<keyword evidence="2" id="KW-0812">Transmembrane</keyword>
<evidence type="ECO:0000313" key="4">
    <source>
        <dbReference type="Proteomes" id="UP000006591"/>
    </source>
</evidence>
<keyword evidence="4" id="KW-1185">Reference proteome</keyword>
<feature type="region of interest" description="Disordered" evidence="1">
    <location>
        <begin position="43"/>
        <end position="106"/>
    </location>
</feature>
<sequence>MVEAARSGFAVASPPSTVAGGGAVLALVLLLVLLAAAEWWRRRSPSPSGGGGGSGRRPRRWRRGYGKSEAAAPCSRSSSSSFSSPSRHGAGEGHRLPPRAQQEYDVTSATATGPCDAYLVFRCSPPLYASAISISISNVLNITATAVTESNAVDPVTPVAADPLVLAPVVGDLIPTRRLACPRGEGEREEEGRGGERDGG</sequence>
<keyword evidence="2" id="KW-0472">Membrane</keyword>
<feature type="compositionally biased region" description="Basic and acidic residues" evidence="1">
    <location>
        <begin position="184"/>
        <end position="200"/>
    </location>
</feature>
<reference evidence="3" key="1">
    <citation type="submission" date="2015-04" db="UniProtKB">
        <authorList>
            <consortium name="EnsemblPlants"/>
        </authorList>
    </citation>
    <scope>IDENTIFICATION</scope>
    <source>
        <strain evidence="3">SL10</strain>
    </source>
</reference>
<protein>
    <submittedName>
        <fullName evidence="3">Uncharacterized protein</fullName>
    </submittedName>
</protein>
<dbReference type="Gramene" id="ONIVA02G20680.1">
    <property type="protein sequence ID" value="ONIVA02G20680.1"/>
    <property type="gene ID" value="ONIVA02G20680"/>
</dbReference>
<dbReference type="HOGENOM" id="CLU_088829_0_0_1"/>
<feature type="compositionally biased region" description="Low complexity" evidence="1">
    <location>
        <begin position="75"/>
        <end position="87"/>
    </location>
</feature>
<dbReference type="Proteomes" id="UP000006591">
    <property type="component" value="Chromosome 2"/>
</dbReference>
<reference evidence="3" key="2">
    <citation type="submission" date="2018-04" db="EMBL/GenBank/DDBJ databases">
        <title>OnivRS2 (Oryza nivara Reference Sequence Version 2).</title>
        <authorList>
            <person name="Zhang J."/>
            <person name="Kudrna D."/>
            <person name="Lee S."/>
            <person name="Talag J."/>
            <person name="Rajasekar S."/>
            <person name="Welchert J."/>
            <person name="Hsing Y.-I."/>
            <person name="Wing R.A."/>
        </authorList>
    </citation>
    <scope>NUCLEOTIDE SEQUENCE [LARGE SCALE GENOMIC DNA]</scope>
    <source>
        <strain evidence="3">SL10</strain>
    </source>
</reference>
<name>A0A0E0G7J3_ORYNI</name>
<organism evidence="3">
    <name type="scientific">Oryza nivara</name>
    <name type="common">Indian wild rice</name>
    <name type="synonym">Oryza sativa f. spontanea</name>
    <dbReference type="NCBI Taxonomy" id="4536"/>
    <lineage>
        <taxon>Eukaryota</taxon>
        <taxon>Viridiplantae</taxon>
        <taxon>Streptophyta</taxon>
        <taxon>Embryophyta</taxon>
        <taxon>Tracheophyta</taxon>
        <taxon>Spermatophyta</taxon>
        <taxon>Magnoliopsida</taxon>
        <taxon>Liliopsida</taxon>
        <taxon>Poales</taxon>
        <taxon>Poaceae</taxon>
        <taxon>BOP clade</taxon>
        <taxon>Oryzoideae</taxon>
        <taxon>Oryzeae</taxon>
        <taxon>Oryzinae</taxon>
        <taxon>Oryza</taxon>
    </lineage>
</organism>
<evidence type="ECO:0000256" key="2">
    <source>
        <dbReference type="SAM" id="Phobius"/>
    </source>
</evidence>
<dbReference type="OMA" id="KMGYDEL"/>
<feature type="transmembrane region" description="Helical" evidence="2">
    <location>
        <begin position="18"/>
        <end position="37"/>
    </location>
</feature>
<feature type="region of interest" description="Disordered" evidence="1">
    <location>
        <begin position="180"/>
        <end position="200"/>
    </location>
</feature>
<dbReference type="AlphaFoldDB" id="A0A0E0G7J3"/>
<dbReference type="EnsemblPlants" id="ONIVA02G20680.1">
    <property type="protein sequence ID" value="ONIVA02G20680.1"/>
    <property type="gene ID" value="ONIVA02G20680"/>
</dbReference>